<dbReference type="AlphaFoldDB" id="A0A7S1VMM8"/>
<accession>A0A7S1VMM8</accession>
<evidence type="ECO:0000313" key="1">
    <source>
        <dbReference type="EMBL" id="CAD9303543.1"/>
    </source>
</evidence>
<gene>
    <name evidence="1" type="ORF">GOCE00092_LOCUS23024</name>
</gene>
<sequence length="124" mass="13825">MRSTWLQINTNEINVHMELQRLVHGVGRSSKEEFVFSLLRPYAKKQQQDAESAPPIRELMSTPQDGHLFASLLTATEQKRQIRMSGLASFVVSSPVDSFISVASSVLGFTAARRTALQYSQLTA</sequence>
<dbReference type="EMBL" id="HBGK01043919">
    <property type="protein sequence ID" value="CAD9303543.1"/>
    <property type="molecule type" value="Transcribed_RNA"/>
</dbReference>
<reference evidence="1" key="1">
    <citation type="submission" date="2021-01" db="EMBL/GenBank/DDBJ databases">
        <authorList>
            <person name="Corre E."/>
            <person name="Pelletier E."/>
            <person name="Niang G."/>
            <person name="Scheremetjew M."/>
            <person name="Finn R."/>
            <person name="Kale V."/>
            <person name="Holt S."/>
            <person name="Cochrane G."/>
            <person name="Meng A."/>
            <person name="Brown T."/>
            <person name="Cohen L."/>
        </authorList>
    </citation>
    <scope>NUCLEOTIDE SEQUENCE</scope>
    <source>
        <strain evidence="1">CCMP 410</strain>
    </source>
</reference>
<organism evidence="1">
    <name type="scientific">Grammatophora oceanica</name>
    <dbReference type="NCBI Taxonomy" id="210454"/>
    <lineage>
        <taxon>Eukaryota</taxon>
        <taxon>Sar</taxon>
        <taxon>Stramenopiles</taxon>
        <taxon>Ochrophyta</taxon>
        <taxon>Bacillariophyta</taxon>
        <taxon>Fragilariophyceae</taxon>
        <taxon>Fragilariophycidae</taxon>
        <taxon>Rhabdonematales</taxon>
        <taxon>Grammatophoraceae</taxon>
        <taxon>Grammatophora</taxon>
    </lineage>
</organism>
<protein>
    <submittedName>
        <fullName evidence="1">Uncharacterized protein</fullName>
    </submittedName>
</protein>
<name>A0A7S1VMM8_9STRA</name>
<proteinExistence type="predicted"/>